<evidence type="ECO:0000313" key="2">
    <source>
        <dbReference type="EMBL" id="SJL16516.1"/>
    </source>
</evidence>
<dbReference type="OrthoDB" id="2635672at2759"/>
<dbReference type="Pfam" id="PF12937">
    <property type="entry name" value="F-box-like"/>
    <property type="match status" value="1"/>
</dbReference>
<accession>A0A284S6C8</accession>
<dbReference type="OMA" id="ESGWINW"/>
<gene>
    <name evidence="2" type="ORF">ARMOST_20042</name>
</gene>
<dbReference type="Proteomes" id="UP000219338">
    <property type="component" value="Unassembled WGS sequence"/>
</dbReference>
<name>A0A284S6C8_ARMOS</name>
<dbReference type="SUPFAM" id="SSF81383">
    <property type="entry name" value="F-box domain"/>
    <property type="match status" value="1"/>
</dbReference>
<keyword evidence="3" id="KW-1185">Reference proteome</keyword>
<feature type="domain" description="F-box" evidence="1">
    <location>
        <begin position="12"/>
        <end position="60"/>
    </location>
</feature>
<sequence>MTLWNYHASRRATSLADLPNELLIMIFHQISTDDMVAVACLCRRLNEVMFSYHFHTSKKLLGDYVQFGNIGRPFSSLRHLRLCFVNKPHITSMTFRFSTSFEKEMKEVDRYLASISHVPALHIDFRSLSFAPLPGVKQCQLDILLSFKDFCETLSKLKCRTLTTSAYASSLKLLEDPIFKPPPLTTLRTITLYAQPKHFMDWLIDSMNHSNVRSLTVMFNGSDILPRLTLPRLTNLLCRGPNTSLVAVSAFISRHPTLQSLHLLGGTSPMNKSLLQDRIRLFPCITSISASVDTLATLLEFPQAFPILQDICMQGSITANDTNIRLVQDTFTLISRIPTITAIKLPLTNLASKGRDSFDYHVVNATRLTSDEEFAVRAESLLTSITKLTASAVEGHTYGVQFFQAVARFPSVCELHVSDVRLRTISAQAKFIKRLRPCCPSLKKVFINLVEYRLDEFA</sequence>
<dbReference type="CDD" id="cd09917">
    <property type="entry name" value="F-box_SF"/>
    <property type="match status" value="1"/>
</dbReference>
<proteinExistence type="predicted"/>
<dbReference type="AlphaFoldDB" id="A0A284S6C8"/>
<protein>
    <recommendedName>
        <fullName evidence="1">F-box domain-containing protein</fullName>
    </recommendedName>
</protein>
<evidence type="ECO:0000259" key="1">
    <source>
        <dbReference type="PROSITE" id="PS50181"/>
    </source>
</evidence>
<dbReference type="Gene3D" id="1.20.1280.50">
    <property type="match status" value="1"/>
</dbReference>
<evidence type="ECO:0000313" key="3">
    <source>
        <dbReference type="Proteomes" id="UP000219338"/>
    </source>
</evidence>
<reference evidence="3" key="1">
    <citation type="journal article" date="2017" name="Nat. Ecol. Evol.">
        <title>Genome expansion and lineage-specific genetic innovations in the forest pathogenic fungi Armillaria.</title>
        <authorList>
            <person name="Sipos G."/>
            <person name="Prasanna A.N."/>
            <person name="Walter M.C."/>
            <person name="O'Connor E."/>
            <person name="Balint B."/>
            <person name="Krizsan K."/>
            <person name="Kiss B."/>
            <person name="Hess J."/>
            <person name="Varga T."/>
            <person name="Slot J."/>
            <person name="Riley R."/>
            <person name="Boka B."/>
            <person name="Rigling D."/>
            <person name="Barry K."/>
            <person name="Lee J."/>
            <person name="Mihaltcheva S."/>
            <person name="LaButti K."/>
            <person name="Lipzen A."/>
            <person name="Waldron R."/>
            <person name="Moloney N.M."/>
            <person name="Sperisen C."/>
            <person name="Kredics L."/>
            <person name="Vagvoelgyi C."/>
            <person name="Patrignani A."/>
            <person name="Fitzpatrick D."/>
            <person name="Nagy I."/>
            <person name="Doyle S."/>
            <person name="Anderson J.B."/>
            <person name="Grigoriev I.V."/>
            <person name="Gueldener U."/>
            <person name="Muensterkoetter M."/>
            <person name="Nagy L.G."/>
        </authorList>
    </citation>
    <scope>NUCLEOTIDE SEQUENCE [LARGE SCALE GENOMIC DNA]</scope>
    <source>
        <strain evidence="3">C18/9</strain>
    </source>
</reference>
<dbReference type="EMBL" id="FUEG01000035">
    <property type="protein sequence ID" value="SJL16516.1"/>
    <property type="molecule type" value="Genomic_DNA"/>
</dbReference>
<dbReference type="PROSITE" id="PS50181">
    <property type="entry name" value="FBOX"/>
    <property type="match status" value="1"/>
</dbReference>
<dbReference type="InterPro" id="IPR001810">
    <property type="entry name" value="F-box_dom"/>
</dbReference>
<organism evidence="2 3">
    <name type="scientific">Armillaria ostoyae</name>
    <name type="common">Armillaria root rot fungus</name>
    <dbReference type="NCBI Taxonomy" id="47428"/>
    <lineage>
        <taxon>Eukaryota</taxon>
        <taxon>Fungi</taxon>
        <taxon>Dikarya</taxon>
        <taxon>Basidiomycota</taxon>
        <taxon>Agaricomycotina</taxon>
        <taxon>Agaricomycetes</taxon>
        <taxon>Agaricomycetidae</taxon>
        <taxon>Agaricales</taxon>
        <taxon>Marasmiineae</taxon>
        <taxon>Physalacriaceae</taxon>
        <taxon>Armillaria</taxon>
    </lineage>
</organism>
<dbReference type="InterPro" id="IPR036047">
    <property type="entry name" value="F-box-like_dom_sf"/>
</dbReference>